<evidence type="ECO:0000256" key="3">
    <source>
        <dbReference type="ARBA" id="ARBA00023315"/>
    </source>
</evidence>
<feature type="domain" description="N-acetyltransferase" evidence="4">
    <location>
        <begin position="5"/>
        <end position="160"/>
    </location>
</feature>
<evidence type="ECO:0000313" key="5">
    <source>
        <dbReference type="EMBL" id="ROP99653.1"/>
    </source>
</evidence>
<comment type="similarity">
    <text evidence="1">Belongs to the acetyltransferase family.</text>
</comment>
<dbReference type="Proteomes" id="UP000278222">
    <property type="component" value="Unassembled WGS sequence"/>
</dbReference>
<accession>A0A3N1LWU4</accession>
<dbReference type="FunFam" id="3.40.630.30:FF:000064">
    <property type="entry name" value="GNAT family acetyltransferase"/>
    <property type="match status" value="1"/>
</dbReference>
<dbReference type="InterPro" id="IPR051016">
    <property type="entry name" value="Diverse_Substrate_AcTransf"/>
</dbReference>
<dbReference type="AlphaFoldDB" id="A0A3N1LWU4"/>
<evidence type="ECO:0000256" key="2">
    <source>
        <dbReference type="ARBA" id="ARBA00022679"/>
    </source>
</evidence>
<proteinExistence type="inferred from homology"/>
<keyword evidence="3 5" id="KW-0012">Acyltransferase</keyword>
<evidence type="ECO:0000313" key="6">
    <source>
        <dbReference type="Proteomes" id="UP000278222"/>
    </source>
</evidence>
<dbReference type="InterPro" id="IPR016181">
    <property type="entry name" value="Acyl_CoA_acyltransferase"/>
</dbReference>
<evidence type="ECO:0000256" key="1">
    <source>
        <dbReference type="ARBA" id="ARBA00008694"/>
    </source>
</evidence>
<dbReference type="CDD" id="cd04301">
    <property type="entry name" value="NAT_SF"/>
    <property type="match status" value="1"/>
</dbReference>
<gene>
    <name evidence="5" type="ORF">EDC65_1437</name>
</gene>
<dbReference type="Gene3D" id="3.40.630.30">
    <property type="match status" value="1"/>
</dbReference>
<keyword evidence="2 5" id="KW-0808">Transferase</keyword>
<dbReference type="PROSITE" id="PS51186">
    <property type="entry name" value="GNAT"/>
    <property type="match status" value="1"/>
</dbReference>
<dbReference type="SUPFAM" id="SSF55729">
    <property type="entry name" value="Acyl-CoA N-acyltransferases (Nat)"/>
    <property type="match status" value="1"/>
</dbReference>
<dbReference type="Pfam" id="PF13508">
    <property type="entry name" value="Acetyltransf_7"/>
    <property type="match status" value="1"/>
</dbReference>
<keyword evidence="6" id="KW-1185">Reference proteome</keyword>
<dbReference type="InterPro" id="IPR000182">
    <property type="entry name" value="GNAT_dom"/>
</dbReference>
<organism evidence="5 6">
    <name type="scientific">Stella humosa</name>
    <dbReference type="NCBI Taxonomy" id="94"/>
    <lineage>
        <taxon>Bacteria</taxon>
        <taxon>Pseudomonadati</taxon>
        <taxon>Pseudomonadota</taxon>
        <taxon>Alphaproteobacteria</taxon>
        <taxon>Rhodospirillales</taxon>
        <taxon>Stellaceae</taxon>
        <taxon>Stella</taxon>
    </lineage>
</organism>
<protein>
    <submittedName>
        <fullName evidence="5">L-amino acid N-acyltransferase YncA</fullName>
    </submittedName>
</protein>
<name>A0A3N1LWU4_9PROT</name>
<dbReference type="PANTHER" id="PTHR10545">
    <property type="entry name" value="DIAMINE N-ACETYLTRANSFERASE"/>
    <property type="match status" value="1"/>
</dbReference>
<comment type="caution">
    <text evidence="5">The sequence shown here is derived from an EMBL/GenBank/DDBJ whole genome shotgun (WGS) entry which is preliminary data.</text>
</comment>
<evidence type="ECO:0000259" key="4">
    <source>
        <dbReference type="PROSITE" id="PS51186"/>
    </source>
</evidence>
<sequence>MIDSITIRPAAASDAPVLLAMTQALAAYHHAPEAATLTVEDILRDGFGGQPIIWFWLAEDGAGRPVGYVQVGEGYAAWRGHRTLIVNNLFVDEAARGTRLGRRLMREAARFATARGITRMELHVSGWNPARQFYEAIGFQVRDDLRCRIEDAALDRLAADR</sequence>
<dbReference type="GO" id="GO:0008080">
    <property type="term" value="F:N-acetyltransferase activity"/>
    <property type="evidence" value="ECO:0007669"/>
    <property type="project" value="UniProtKB-ARBA"/>
</dbReference>
<dbReference type="EMBL" id="RJKX01000013">
    <property type="protein sequence ID" value="ROP99653.1"/>
    <property type="molecule type" value="Genomic_DNA"/>
</dbReference>
<dbReference type="OrthoDB" id="9805924at2"/>
<reference evidence="5 6" key="1">
    <citation type="submission" date="2018-11" db="EMBL/GenBank/DDBJ databases">
        <title>Genomic Encyclopedia of Type Strains, Phase IV (KMG-IV): sequencing the most valuable type-strain genomes for metagenomic binning, comparative biology and taxonomic classification.</title>
        <authorList>
            <person name="Goeker M."/>
        </authorList>
    </citation>
    <scope>NUCLEOTIDE SEQUENCE [LARGE SCALE GENOMIC DNA]</scope>
    <source>
        <strain evidence="5 6">DSM 5900</strain>
    </source>
</reference>
<dbReference type="RefSeq" id="WP_142235711.1">
    <property type="nucleotide sequence ID" value="NZ_AP019700.1"/>
</dbReference>
<dbReference type="PANTHER" id="PTHR10545:SF29">
    <property type="entry name" value="GH14572P-RELATED"/>
    <property type="match status" value="1"/>
</dbReference>